<evidence type="ECO:0008006" key="3">
    <source>
        <dbReference type="Google" id="ProtNLM"/>
    </source>
</evidence>
<dbReference type="RefSeq" id="WP_377979869.1">
    <property type="nucleotide sequence ID" value="NZ_JBBKXX010000001.1"/>
</dbReference>
<gene>
    <name evidence="1" type="ORF">SKC37_02060</name>
</gene>
<protein>
    <recommendedName>
        <fullName evidence="3">SprT-like domain-containing protein</fullName>
    </recommendedName>
</protein>
<evidence type="ECO:0000313" key="1">
    <source>
        <dbReference type="EMBL" id="MFD3407428.1"/>
    </source>
</evidence>
<accession>A0ABW6DFJ2</accession>
<dbReference type="EMBL" id="JBBKXX010000001">
    <property type="protein sequence ID" value="MFD3407428.1"/>
    <property type="molecule type" value="Genomic_DNA"/>
</dbReference>
<evidence type="ECO:0000313" key="2">
    <source>
        <dbReference type="Proteomes" id="UP001598019"/>
    </source>
</evidence>
<sequence length="410" mass="46309">MENKVPFTSSEFRVIHLTPEFFFKLLFGLISLLVLNSCSKEALKEPSEPYQELRQWYAFNKMTSTDEPVLWKYTIPFAMPDRSQAYQIPVMSKAGMKDLIIYSENGIQKGFYKLYTPKDETHINIQVLNMFDEVIRDGVLIKTKRVAKAKKNGGLDGSTVREMNLELAEVFCYGQRLPMYGTLADLPIIYSEGGGSYNPSIPSFFGGGGGAPSSDSYDINFDPSEVLLFSIGNNVKNKCLLEALNGVINSKYDILGMLSAFKGTSLTIYFTEGVNLKDDADATILRRSNSEALITINSRLKDSSQEYMAVAIYHEILHAYLALKKGEPWKDDLQHEMMAGDYLYDYLYGIEAVLKKRFPKYADDADELIWSGGLINTEYFKNQIKLNAREEVVNTINNHQKGKNGTICKN</sequence>
<dbReference type="Proteomes" id="UP001598019">
    <property type="component" value="Unassembled WGS sequence"/>
</dbReference>
<organism evidence="1 2">
    <name type="scientific">Aquirufa esocilacus</name>
    <dbReference type="NCBI Taxonomy" id="3096513"/>
    <lineage>
        <taxon>Bacteria</taxon>
        <taxon>Pseudomonadati</taxon>
        <taxon>Bacteroidota</taxon>
        <taxon>Cytophagia</taxon>
        <taxon>Cytophagales</taxon>
        <taxon>Flectobacillaceae</taxon>
        <taxon>Aquirufa</taxon>
    </lineage>
</organism>
<comment type="caution">
    <text evidence="1">The sequence shown here is derived from an EMBL/GenBank/DDBJ whole genome shotgun (WGS) entry which is preliminary data.</text>
</comment>
<proteinExistence type="predicted"/>
<name>A0ABW6DFJ2_9BACT</name>
<keyword evidence="2" id="KW-1185">Reference proteome</keyword>
<reference evidence="1 2" key="1">
    <citation type="submission" date="2024-03" db="EMBL/GenBank/DDBJ databases">
        <title>Aquirufa genome sequencing.</title>
        <authorList>
            <person name="Pitt A."/>
            <person name="Hahn M.W."/>
        </authorList>
    </citation>
    <scope>NUCLEOTIDE SEQUENCE [LARGE SCALE GENOMIC DNA]</scope>
    <source>
        <strain evidence="1 2">HETE-83D</strain>
    </source>
</reference>